<feature type="domain" description="Core-binding (CB)" evidence="7">
    <location>
        <begin position="70"/>
        <end position="153"/>
    </location>
</feature>
<evidence type="ECO:0000313" key="8">
    <source>
        <dbReference type="EMBL" id="OBJ64687.1"/>
    </source>
</evidence>
<evidence type="ECO:0000259" key="6">
    <source>
        <dbReference type="PROSITE" id="PS51898"/>
    </source>
</evidence>
<dbReference type="SUPFAM" id="SSF56349">
    <property type="entry name" value="DNA breaking-rejoining enzymes"/>
    <property type="match status" value="1"/>
</dbReference>
<dbReference type="RefSeq" id="WP_065050744.1">
    <property type="nucleotide sequence ID" value="NZ_LZKW01000001.1"/>
</dbReference>
<dbReference type="EMBL" id="LZLG01000011">
    <property type="protein sequence ID" value="OBJ64687.1"/>
    <property type="molecule type" value="Genomic_DNA"/>
</dbReference>
<dbReference type="InterPro" id="IPR050090">
    <property type="entry name" value="Tyrosine_recombinase_XerCD"/>
</dbReference>
<gene>
    <name evidence="8" type="ORF">A5628_20255</name>
</gene>
<keyword evidence="3 5" id="KW-0238">DNA-binding</keyword>
<dbReference type="CDD" id="cd01189">
    <property type="entry name" value="INT_ICEBs1_C_like"/>
    <property type="match status" value="1"/>
</dbReference>
<evidence type="ECO:0000256" key="1">
    <source>
        <dbReference type="ARBA" id="ARBA00008857"/>
    </source>
</evidence>
<evidence type="ECO:0000256" key="3">
    <source>
        <dbReference type="ARBA" id="ARBA00023125"/>
    </source>
</evidence>
<dbReference type="InterPro" id="IPR013762">
    <property type="entry name" value="Integrase-like_cat_sf"/>
</dbReference>
<dbReference type="GO" id="GO:0003677">
    <property type="term" value="F:DNA binding"/>
    <property type="evidence" value="ECO:0007669"/>
    <property type="project" value="UniProtKB-UniRule"/>
</dbReference>
<dbReference type="Gene3D" id="1.10.443.10">
    <property type="entry name" value="Intergrase catalytic core"/>
    <property type="match status" value="1"/>
</dbReference>
<evidence type="ECO:0000259" key="7">
    <source>
        <dbReference type="PROSITE" id="PS51900"/>
    </source>
</evidence>
<keyword evidence="2" id="KW-0229">DNA integration</keyword>
<dbReference type="Pfam" id="PF00589">
    <property type="entry name" value="Phage_integrase"/>
    <property type="match status" value="1"/>
</dbReference>
<dbReference type="PANTHER" id="PTHR30349">
    <property type="entry name" value="PHAGE INTEGRASE-RELATED"/>
    <property type="match status" value="1"/>
</dbReference>
<evidence type="ECO:0000313" key="9">
    <source>
        <dbReference type="Proteomes" id="UP000093894"/>
    </source>
</evidence>
<dbReference type="Pfam" id="PF14659">
    <property type="entry name" value="Phage_int_SAM_3"/>
    <property type="match status" value="1"/>
</dbReference>
<comment type="similarity">
    <text evidence="1">Belongs to the 'phage' integrase family.</text>
</comment>
<dbReference type="Proteomes" id="UP000093894">
    <property type="component" value="Unassembled WGS sequence"/>
</dbReference>
<dbReference type="PROSITE" id="PS51900">
    <property type="entry name" value="CB"/>
    <property type="match status" value="1"/>
</dbReference>
<organism evidence="8 9">
    <name type="scientific">Mycobacterium colombiense</name>
    <dbReference type="NCBI Taxonomy" id="339268"/>
    <lineage>
        <taxon>Bacteria</taxon>
        <taxon>Bacillati</taxon>
        <taxon>Actinomycetota</taxon>
        <taxon>Actinomycetes</taxon>
        <taxon>Mycobacteriales</taxon>
        <taxon>Mycobacteriaceae</taxon>
        <taxon>Mycobacterium</taxon>
        <taxon>Mycobacterium avium complex (MAC)</taxon>
    </lineage>
</organism>
<dbReference type="PANTHER" id="PTHR30349:SF64">
    <property type="entry name" value="PROPHAGE INTEGRASE INTD-RELATED"/>
    <property type="match status" value="1"/>
</dbReference>
<evidence type="ECO:0000256" key="2">
    <source>
        <dbReference type="ARBA" id="ARBA00022908"/>
    </source>
</evidence>
<dbReference type="InterPro" id="IPR002104">
    <property type="entry name" value="Integrase_catalytic"/>
</dbReference>
<keyword evidence="4" id="KW-0233">DNA recombination</keyword>
<feature type="domain" description="Tyr recombinase" evidence="6">
    <location>
        <begin position="175"/>
        <end position="364"/>
    </location>
</feature>
<dbReference type="Gene3D" id="1.10.150.130">
    <property type="match status" value="1"/>
</dbReference>
<dbReference type="GO" id="GO:0015074">
    <property type="term" value="P:DNA integration"/>
    <property type="evidence" value="ECO:0007669"/>
    <property type="project" value="UniProtKB-KW"/>
</dbReference>
<dbReference type="GO" id="GO:0006310">
    <property type="term" value="P:DNA recombination"/>
    <property type="evidence" value="ECO:0007669"/>
    <property type="project" value="UniProtKB-KW"/>
</dbReference>
<reference evidence="8 9" key="1">
    <citation type="submission" date="2016-06" db="EMBL/GenBank/DDBJ databases">
        <authorList>
            <person name="Sutton G."/>
            <person name="Brinkac L."/>
            <person name="Sanka R."/>
            <person name="Adams M."/>
            <person name="Lau E."/>
            <person name="Garcia-Basteiro A."/>
            <person name="Lopez-Varela E."/>
            <person name="Palencia S."/>
        </authorList>
    </citation>
    <scope>NUCLEOTIDE SEQUENCE [LARGE SCALE GENOMIC DNA]</scope>
    <source>
        <strain evidence="8 9">1164983.0</strain>
    </source>
</reference>
<dbReference type="InterPro" id="IPR004107">
    <property type="entry name" value="Integrase_SAM-like_N"/>
</dbReference>
<comment type="caution">
    <text evidence="8">The sequence shown here is derived from an EMBL/GenBank/DDBJ whole genome shotgun (WGS) entry which is preliminary data.</text>
</comment>
<dbReference type="Pfam" id="PF26003">
    <property type="entry name" value="Integrase_N_phage"/>
    <property type="match status" value="1"/>
</dbReference>
<evidence type="ECO:0000256" key="5">
    <source>
        <dbReference type="PROSITE-ProRule" id="PRU01248"/>
    </source>
</evidence>
<dbReference type="AlphaFoldDB" id="A0A853M570"/>
<dbReference type="InterPro" id="IPR010998">
    <property type="entry name" value="Integrase_recombinase_N"/>
</dbReference>
<protein>
    <submittedName>
        <fullName evidence="8">Integrase</fullName>
    </submittedName>
</protein>
<dbReference type="InterPro" id="IPR044068">
    <property type="entry name" value="CB"/>
</dbReference>
<dbReference type="InterPro" id="IPR011010">
    <property type="entry name" value="DNA_brk_join_enz"/>
</dbReference>
<sequence length="370" mass="40978">MTTKRSFGSVRKLKSGWYQARYTAPDGRVITAPKTFAAKIHAETWLGDRLREIDAGIWNPAAATSRREKVTFETYAKEWLASRQVAGRPIKARTRAHYDGILARELLPALGSRYLETVTPADVRRWYAGCLVAKPTMRAHSYDLLRTIFASAITDELIDANPCRIRGAGSVKRAHVVRPADVTEIETITAKMPERLRLAVTCASWLAMRLGETLELRRGDVDLDAGVVRIRRGLVRVRGQLIVDTPKTLAGVRDVAIPPHLIERFRDHLVTHTGTGKDALVFPSSADPKRHMQSKALYVCYRKARAAAGRDDLRWHDLRHSGAVLAATAGATLAELMARLGHSTPAAAMRYQHAADGRDHVVAESMSKLA</sequence>
<proteinExistence type="inferred from homology"/>
<dbReference type="InterPro" id="IPR058717">
    <property type="entry name" value="Phage_L5_Integrase_N"/>
</dbReference>
<evidence type="ECO:0000256" key="4">
    <source>
        <dbReference type="ARBA" id="ARBA00023172"/>
    </source>
</evidence>
<name>A0A853M570_9MYCO</name>
<accession>A0A853M570</accession>
<dbReference type="PROSITE" id="PS51898">
    <property type="entry name" value="TYR_RECOMBINASE"/>
    <property type="match status" value="1"/>
</dbReference>